<evidence type="ECO:0000256" key="11">
    <source>
        <dbReference type="RuleBase" id="RU003355"/>
    </source>
</evidence>
<evidence type="ECO:0000259" key="12">
    <source>
        <dbReference type="Pfam" id="PF00082"/>
    </source>
</evidence>
<keyword evidence="4" id="KW-0964">Secreted</keyword>
<sequence>MFLSIVIIGCIFVSSSFIFKDKLQQKNLNLDQLTPWGVHKINASVLWTELNKEKIKIAILDSGIDKNHKDLKGVIQGEFNAINLNEPIIDELGHGTAVAGVIAAQNNNIGLIGVSPDVYLYSVKVLDRDGNGSVEDFVKGIEWSINNDVNIINLSFGISKDNFLLEAAINKAISKGIIVVASSGNTYGGEVEYPAAYPKVISVTATEKDNDNASFTSKGKIDFSAPGVDIPILAPNDKYSINSGTSLATPYITGIVSLILRDKEKFNISSNEDIHSQVYDILQSWSKDLGKKGKDEIYGEGLVIIK</sequence>
<dbReference type="AlphaFoldDB" id="A0A7X0HVY4"/>
<gene>
    <name evidence="13" type="ORF">HNR53_004574</name>
</gene>
<evidence type="ECO:0000256" key="3">
    <source>
        <dbReference type="ARBA" id="ARBA00011073"/>
    </source>
</evidence>
<dbReference type="InterPro" id="IPR022398">
    <property type="entry name" value="Peptidase_S8_His-AS"/>
</dbReference>
<evidence type="ECO:0000256" key="7">
    <source>
        <dbReference type="ARBA" id="ARBA00022801"/>
    </source>
</evidence>
<dbReference type="InterPro" id="IPR000209">
    <property type="entry name" value="Peptidase_S8/S53_dom"/>
</dbReference>
<keyword evidence="5 10" id="KW-0645">Protease</keyword>
<dbReference type="SUPFAM" id="SSF52743">
    <property type="entry name" value="Subtilisin-like"/>
    <property type="match status" value="1"/>
</dbReference>
<evidence type="ECO:0000313" key="14">
    <source>
        <dbReference type="Proteomes" id="UP000531594"/>
    </source>
</evidence>
<dbReference type="Pfam" id="PF00082">
    <property type="entry name" value="Peptidase_S8"/>
    <property type="match status" value="1"/>
</dbReference>
<comment type="subcellular location">
    <subcellularLocation>
        <location evidence="2">Secreted</location>
    </subcellularLocation>
</comment>
<dbReference type="InterPro" id="IPR015500">
    <property type="entry name" value="Peptidase_S8_subtilisin-rel"/>
</dbReference>
<dbReference type="InterPro" id="IPR023828">
    <property type="entry name" value="Peptidase_S8_Ser-AS"/>
</dbReference>
<dbReference type="GO" id="GO:0006508">
    <property type="term" value="P:proteolysis"/>
    <property type="evidence" value="ECO:0007669"/>
    <property type="project" value="UniProtKB-KW"/>
</dbReference>
<protein>
    <submittedName>
        <fullName evidence="13">Subtilisin family serine protease</fullName>
    </submittedName>
</protein>
<evidence type="ECO:0000256" key="4">
    <source>
        <dbReference type="ARBA" id="ARBA00022525"/>
    </source>
</evidence>
<evidence type="ECO:0000256" key="5">
    <source>
        <dbReference type="ARBA" id="ARBA00022670"/>
    </source>
</evidence>
<dbReference type="PROSITE" id="PS00138">
    <property type="entry name" value="SUBTILASE_SER"/>
    <property type="match status" value="1"/>
</dbReference>
<evidence type="ECO:0000256" key="10">
    <source>
        <dbReference type="PROSITE-ProRule" id="PRU01240"/>
    </source>
</evidence>
<evidence type="ECO:0000256" key="8">
    <source>
        <dbReference type="ARBA" id="ARBA00022825"/>
    </source>
</evidence>
<dbReference type="InterPro" id="IPR050131">
    <property type="entry name" value="Peptidase_S8_subtilisin-like"/>
</dbReference>
<dbReference type="PROSITE" id="PS51892">
    <property type="entry name" value="SUBTILASE"/>
    <property type="match status" value="1"/>
</dbReference>
<dbReference type="InterPro" id="IPR023827">
    <property type="entry name" value="Peptidase_S8_Asp-AS"/>
</dbReference>
<keyword evidence="9" id="KW-0106">Calcium</keyword>
<keyword evidence="8 10" id="KW-0720">Serine protease</keyword>
<evidence type="ECO:0000256" key="6">
    <source>
        <dbReference type="ARBA" id="ARBA00022723"/>
    </source>
</evidence>
<accession>A0A7X0HVY4</accession>
<comment type="caution">
    <text evidence="13">The sequence shown here is derived from an EMBL/GenBank/DDBJ whole genome shotgun (WGS) entry which is preliminary data.</text>
</comment>
<dbReference type="PANTHER" id="PTHR43806">
    <property type="entry name" value="PEPTIDASE S8"/>
    <property type="match status" value="1"/>
</dbReference>
<dbReference type="GO" id="GO:0005576">
    <property type="term" value="C:extracellular region"/>
    <property type="evidence" value="ECO:0007669"/>
    <property type="project" value="UniProtKB-SubCell"/>
</dbReference>
<dbReference type="PROSITE" id="PS00137">
    <property type="entry name" value="SUBTILASE_HIS"/>
    <property type="match status" value="1"/>
</dbReference>
<evidence type="ECO:0000256" key="1">
    <source>
        <dbReference type="ARBA" id="ARBA00001913"/>
    </source>
</evidence>
<dbReference type="GO" id="GO:0004252">
    <property type="term" value="F:serine-type endopeptidase activity"/>
    <property type="evidence" value="ECO:0007669"/>
    <property type="project" value="UniProtKB-UniRule"/>
</dbReference>
<dbReference type="PRINTS" id="PR00723">
    <property type="entry name" value="SUBTILISIN"/>
</dbReference>
<dbReference type="RefSeq" id="WP_377802170.1">
    <property type="nucleotide sequence ID" value="NZ_JBHLZA010000056.1"/>
</dbReference>
<dbReference type="PANTHER" id="PTHR43806:SF11">
    <property type="entry name" value="CEREVISIN-RELATED"/>
    <property type="match status" value="1"/>
</dbReference>
<reference evidence="13 14" key="1">
    <citation type="submission" date="2020-08" db="EMBL/GenBank/DDBJ databases">
        <title>Genomic Encyclopedia of Type Strains, Phase IV (KMG-IV): sequencing the most valuable type-strain genomes for metagenomic binning, comparative biology and taxonomic classification.</title>
        <authorList>
            <person name="Goeker M."/>
        </authorList>
    </citation>
    <scope>NUCLEOTIDE SEQUENCE [LARGE SCALE GENOMIC DNA]</scope>
    <source>
        <strain evidence="13 14">DSM 5391</strain>
    </source>
</reference>
<dbReference type="InterPro" id="IPR034202">
    <property type="entry name" value="Subtilisin_Carlsberg-like"/>
</dbReference>
<keyword evidence="14" id="KW-1185">Reference proteome</keyword>
<comment type="similarity">
    <text evidence="3 10 11">Belongs to the peptidase S8 family.</text>
</comment>
<comment type="cofactor">
    <cofactor evidence="1">
        <name>Ca(2+)</name>
        <dbReference type="ChEBI" id="CHEBI:29108"/>
    </cofactor>
</comment>
<name>A0A7X0HVY4_9BACI</name>
<feature type="active site" description="Charge relay system" evidence="10">
    <location>
        <position position="94"/>
    </location>
</feature>
<dbReference type="CDD" id="cd07477">
    <property type="entry name" value="Peptidases_S8_Subtilisin_subset"/>
    <property type="match status" value="1"/>
</dbReference>
<feature type="domain" description="Peptidase S8/S53" evidence="12">
    <location>
        <begin position="53"/>
        <end position="301"/>
    </location>
</feature>
<dbReference type="Gene3D" id="3.40.50.200">
    <property type="entry name" value="Peptidase S8/S53 domain"/>
    <property type="match status" value="1"/>
</dbReference>
<organism evidence="13 14">
    <name type="scientific">Bacillus benzoevorans</name>
    <dbReference type="NCBI Taxonomy" id="1456"/>
    <lineage>
        <taxon>Bacteria</taxon>
        <taxon>Bacillati</taxon>
        <taxon>Bacillota</taxon>
        <taxon>Bacilli</taxon>
        <taxon>Bacillales</taxon>
        <taxon>Bacillaceae</taxon>
        <taxon>Bacillus</taxon>
    </lineage>
</organism>
<dbReference type="Proteomes" id="UP000531594">
    <property type="component" value="Unassembled WGS sequence"/>
</dbReference>
<feature type="active site" description="Charge relay system" evidence="10">
    <location>
        <position position="61"/>
    </location>
</feature>
<feature type="active site" description="Charge relay system" evidence="10">
    <location>
        <position position="246"/>
    </location>
</feature>
<dbReference type="PROSITE" id="PS00136">
    <property type="entry name" value="SUBTILASE_ASP"/>
    <property type="match status" value="1"/>
</dbReference>
<dbReference type="EMBL" id="JACHGK010000031">
    <property type="protein sequence ID" value="MBB6447863.1"/>
    <property type="molecule type" value="Genomic_DNA"/>
</dbReference>
<keyword evidence="6" id="KW-0479">Metal-binding</keyword>
<evidence type="ECO:0000313" key="13">
    <source>
        <dbReference type="EMBL" id="MBB6447863.1"/>
    </source>
</evidence>
<proteinExistence type="inferred from homology"/>
<dbReference type="InterPro" id="IPR036852">
    <property type="entry name" value="Peptidase_S8/S53_dom_sf"/>
</dbReference>
<keyword evidence="7 10" id="KW-0378">Hydrolase</keyword>
<evidence type="ECO:0000256" key="2">
    <source>
        <dbReference type="ARBA" id="ARBA00004613"/>
    </source>
</evidence>
<evidence type="ECO:0000256" key="9">
    <source>
        <dbReference type="ARBA" id="ARBA00022837"/>
    </source>
</evidence>
<dbReference type="GO" id="GO:0046872">
    <property type="term" value="F:metal ion binding"/>
    <property type="evidence" value="ECO:0007669"/>
    <property type="project" value="UniProtKB-KW"/>
</dbReference>